<proteinExistence type="inferred from homology"/>
<dbReference type="SUPFAM" id="SSF56266">
    <property type="entry name" value="DmpA/ArgJ-like"/>
    <property type="match status" value="1"/>
</dbReference>
<accession>A0A7W8FUM9</accession>
<dbReference type="InterPro" id="IPR005321">
    <property type="entry name" value="Peptidase_S58_DmpA"/>
</dbReference>
<dbReference type="PANTHER" id="PTHR36512">
    <property type="entry name" value="D-AMINOPEPTIDASE"/>
    <property type="match status" value="1"/>
</dbReference>
<keyword evidence="2" id="KW-0031">Aminopeptidase</keyword>
<dbReference type="CDD" id="cd02252">
    <property type="entry name" value="nylC_like"/>
    <property type="match status" value="1"/>
</dbReference>
<comment type="caution">
    <text evidence="2">The sequence shown here is derived from an EMBL/GenBank/DDBJ whole genome shotgun (WGS) entry which is preliminary data.</text>
</comment>
<dbReference type="Gene3D" id="3.60.70.12">
    <property type="entry name" value="L-amino peptidase D-ALA esterase/amidase"/>
    <property type="match status" value="1"/>
</dbReference>
<keyword evidence="2" id="KW-0378">Hydrolase</keyword>
<evidence type="ECO:0000313" key="3">
    <source>
        <dbReference type="Proteomes" id="UP000539953"/>
    </source>
</evidence>
<protein>
    <submittedName>
        <fullName evidence="2">L-aminopeptidase/D-esterase-like protein</fullName>
    </submittedName>
</protein>
<comment type="similarity">
    <text evidence="1">Belongs to the peptidase S58 family.</text>
</comment>
<dbReference type="Pfam" id="PF03576">
    <property type="entry name" value="Peptidase_S58"/>
    <property type="match status" value="1"/>
</dbReference>
<keyword evidence="3" id="KW-1185">Reference proteome</keyword>
<gene>
    <name evidence="2" type="ORF">HNQ47_000758</name>
</gene>
<organism evidence="2 3">
    <name type="scientific">Catenisphaera adipataccumulans</name>
    <dbReference type="NCBI Taxonomy" id="700500"/>
    <lineage>
        <taxon>Bacteria</taxon>
        <taxon>Bacillati</taxon>
        <taxon>Bacillota</taxon>
        <taxon>Erysipelotrichia</taxon>
        <taxon>Erysipelotrichales</taxon>
        <taxon>Erysipelotrichaceae</taxon>
        <taxon>Catenisphaera</taxon>
    </lineage>
</organism>
<name>A0A7W8FUM9_9FIRM</name>
<dbReference type="Proteomes" id="UP000539953">
    <property type="component" value="Unassembled WGS sequence"/>
</dbReference>
<keyword evidence="2" id="KW-0645">Protease</keyword>
<dbReference type="GO" id="GO:0004177">
    <property type="term" value="F:aminopeptidase activity"/>
    <property type="evidence" value="ECO:0007669"/>
    <property type="project" value="UniProtKB-KW"/>
</dbReference>
<dbReference type="InterPro" id="IPR016117">
    <property type="entry name" value="ArgJ-like_dom_sf"/>
</dbReference>
<sequence length="320" mass="32648">MIKTISVTDIPGFQIGQAENQEAATGVTVILAQDSAPAGMDIRGGGPASRETGLLDPIAACDAVNAVVLSGGSAYGLNCAGGVMRYLEERGIGFQTEYGCVPLVCASCIFDLGVGDPKVRPDEDMAYQACVNAPNFKEGNYGAGTGATVGKAAGSAFMMNSGIGSAAVQVGDLMVGAIVAVNALGDIYDPVTGRKLAGQLSKEGTLDASSEDTLIAMAEQLAPHANTTIGVILTNAQFDKTMLTKIAGMGHDGMARAIRPVHTMFDGDTLYALSGGHVPADVNVVGALAAKVTAQAIDHAALHTPPQYGLKCAADFIKEK</sequence>
<evidence type="ECO:0000313" key="2">
    <source>
        <dbReference type="EMBL" id="MBB5182739.1"/>
    </source>
</evidence>
<dbReference type="RefSeq" id="WP_221247992.1">
    <property type="nucleotide sequence ID" value="NZ_JACHHK010000002.1"/>
</dbReference>
<evidence type="ECO:0000256" key="1">
    <source>
        <dbReference type="ARBA" id="ARBA00007068"/>
    </source>
</evidence>
<dbReference type="PANTHER" id="PTHR36512:SF3">
    <property type="entry name" value="BLR5678 PROTEIN"/>
    <property type="match status" value="1"/>
</dbReference>
<dbReference type="EMBL" id="JACHHK010000002">
    <property type="protein sequence ID" value="MBB5182739.1"/>
    <property type="molecule type" value="Genomic_DNA"/>
</dbReference>
<dbReference type="AlphaFoldDB" id="A0A7W8FUM9"/>
<reference evidence="2 3" key="1">
    <citation type="submission" date="2020-08" db="EMBL/GenBank/DDBJ databases">
        <title>Genomic Encyclopedia of Type Strains, Phase IV (KMG-IV): sequencing the most valuable type-strain genomes for metagenomic binning, comparative biology and taxonomic classification.</title>
        <authorList>
            <person name="Goeker M."/>
        </authorList>
    </citation>
    <scope>NUCLEOTIDE SEQUENCE [LARGE SCALE GENOMIC DNA]</scope>
    <source>
        <strain evidence="2 3">DSM 25799</strain>
    </source>
</reference>